<dbReference type="PANTHER" id="PTHR47049">
    <property type="entry name" value="PIEZO-TYPE MECHANOSENSITIVE ION CHANNEL HOMOLOG"/>
    <property type="match status" value="1"/>
</dbReference>
<gene>
    <name evidence="3" type="ORF">pdam_00022789</name>
</gene>
<keyword evidence="1" id="KW-0472">Membrane</keyword>
<evidence type="ECO:0000256" key="1">
    <source>
        <dbReference type="SAM" id="Phobius"/>
    </source>
</evidence>
<reference evidence="3 4" key="1">
    <citation type="journal article" date="2018" name="Sci. Rep.">
        <title>Comparative analysis of the Pocillopora damicornis genome highlights role of immune system in coral evolution.</title>
        <authorList>
            <person name="Cunning R."/>
            <person name="Bay R.A."/>
            <person name="Gillette P."/>
            <person name="Baker A.C."/>
            <person name="Traylor-Knowles N."/>
        </authorList>
    </citation>
    <scope>NUCLEOTIDE SEQUENCE [LARGE SCALE GENOMIC DNA]</scope>
    <source>
        <strain evidence="3">RSMAS</strain>
        <tissue evidence="3">Whole animal</tissue>
    </source>
</reference>
<dbReference type="GO" id="GO:0016020">
    <property type="term" value="C:membrane"/>
    <property type="evidence" value="ECO:0007669"/>
    <property type="project" value="InterPro"/>
</dbReference>
<sequence length="379" mass="43399">MSSPVVCAFLFRWILPLVLLGACCFRFNGFSVIYLCCLLAVPLLPNPSRGPTGNFQKTLLGLSVFALMAQIAFQIVLAALPPYGHFFPNCKYKGNCVSSLCFFQSLNPEYHNISSRYEQLTRQIGLSRLFGLVGIIYTDCSAPLALHVRPYLDWPQCASPGVILALYWLLATETRYYFIHDNGSRYERQTHWWDPRTWPQTYSAERQSLMVGGQTNYNTLGPVPESIVTEEPVQPIQEPYEYPGVQGTLGSIMMFLMRQSYIAALIIMMAWSITYHSWLTFVLLLWACLIWITPFARWFCMVSSPGLVIYAELLLLVQYVYGLQLTDDELPLQDPTGTFDYSELGLKKWKFPYSLYLGFLGDIETAYQREENEKKGERK</sequence>
<feature type="transmembrane region" description="Helical" evidence="1">
    <location>
        <begin position="298"/>
        <end position="321"/>
    </location>
</feature>
<organism evidence="3 4">
    <name type="scientific">Pocillopora damicornis</name>
    <name type="common">Cauliflower coral</name>
    <name type="synonym">Millepora damicornis</name>
    <dbReference type="NCBI Taxonomy" id="46731"/>
    <lineage>
        <taxon>Eukaryota</taxon>
        <taxon>Metazoa</taxon>
        <taxon>Cnidaria</taxon>
        <taxon>Anthozoa</taxon>
        <taxon>Hexacorallia</taxon>
        <taxon>Scleractinia</taxon>
        <taxon>Astrocoeniina</taxon>
        <taxon>Pocilloporidae</taxon>
        <taxon>Pocillopora</taxon>
    </lineage>
</organism>
<feature type="transmembrane region" description="Helical" evidence="1">
    <location>
        <begin position="30"/>
        <end position="47"/>
    </location>
</feature>
<protein>
    <recommendedName>
        <fullName evidence="2">Piezo TM1-24 domain-containing protein</fullName>
    </recommendedName>
</protein>
<accession>A0A3M6UV11</accession>
<evidence type="ECO:0000313" key="4">
    <source>
        <dbReference type="Proteomes" id="UP000275408"/>
    </source>
</evidence>
<feature type="transmembrane region" description="Helical" evidence="1">
    <location>
        <begin position="59"/>
        <end position="80"/>
    </location>
</feature>
<comment type="caution">
    <text evidence="3">The sequence shown here is derived from an EMBL/GenBank/DDBJ whole genome shotgun (WGS) entry which is preliminary data.</text>
</comment>
<feature type="domain" description="Piezo TM1-24" evidence="2">
    <location>
        <begin position="26"/>
        <end position="95"/>
    </location>
</feature>
<dbReference type="InterPro" id="IPR056769">
    <property type="entry name" value="Piezo_TM1-24"/>
</dbReference>
<feature type="transmembrane region" description="Helical" evidence="1">
    <location>
        <begin position="158"/>
        <end position="178"/>
    </location>
</feature>
<dbReference type="AlphaFoldDB" id="A0A3M6UV11"/>
<dbReference type="OrthoDB" id="303066at2759"/>
<feature type="domain" description="Piezo TM1-24" evidence="2">
    <location>
        <begin position="123"/>
        <end position="353"/>
    </location>
</feature>
<dbReference type="GO" id="GO:0008381">
    <property type="term" value="F:mechanosensitive monoatomic ion channel activity"/>
    <property type="evidence" value="ECO:0007669"/>
    <property type="project" value="InterPro"/>
</dbReference>
<dbReference type="Proteomes" id="UP000275408">
    <property type="component" value="Unassembled WGS sequence"/>
</dbReference>
<keyword evidence="1" id="KW-1133">Transmembrane helix</keyword>
<feature type="transmembrane region" description="Helical" evidence="1">
    <location>
        <begin position="261"/>
        <end position="292"/>
    </location>
</feature>
<dbReference type="STRING" id="46731.A0A3M6UV11"/>
<keyword evidence="4" id="KW-1185">Reference proteome</keyword>
<dbReference type="Pfam" id="PF24871">
    <property type="entry name" value="Piezo_TM1-24"/>
    <property type="match status" value="2"/>
</dbReference>
<dbReference type="PANTHER" id="PTHR47049:SF2">
    <property type="entry name" value="PIEZO-TYPE MECHANOSENSITIVE ION CHANNEL HOMOLOG"/>
    <property type="match status" value="1"/>
</dbReference>
<dbReference type="EMBL" id="RCHS01000725">
    <property type="protein sequence ID" value="RMX57158.1"/>
    <property type="molecule type" value="Genomic_DNA"/>
</dbReference>
<proteinExistence type="predicted"/>
<evidence type="ECO:0000259" key="2">
    <source>
        <dbReference type="Pfam" id="PF24871"/>
    </source>
</evidence>
<keyword evidence="1" id="KW-0812">Transmembrane</keyword>
<dbReference type="InterPro" id="IPR027272">
    <property type="entry name" value="Piezo"/>
</dbReference>
<evidence type="ECO:0000313" key="3">
    <source>
        <dbReference type="EMBL" id="RMX57158.1"/>
    </source>
</evidence>
<name>A0A3M6UV11_POCDA</name>